<dbReference type="EMBL" id="UASJ01000001">
    <property type="protein sequence ID" value="SQB63432.1"/>
    <property type="molecule type" value="Genomic_DNA"/>
</dbReference>
<dbReference type="AlphaFoldDB" id="A0A2X2Y6G5"/>
<proteinExistence type="predicted"/>
<evidence type="ECO:0000313" key="3">
    <source>
        <dbReference type="Proteomes" id="UP000250245"/>
    </source>
</evidence>
<dbReference type="CDD" id="cd11614">
    <property type="entry name" value="SAF_CpaB_FlgA_like"/>
    <property type="match status" value="1"/>
</dbReference>
<evidence type="ECO:0000313" key="2">
    <source>
        <dbReference type="EMBL" id="SQB63432.1"/>
    </source>
</evidence>
<feature type="domain" description="SAF" evidence="1">
    <location>
        <begin position="36"/>
        <end position="98"/>
    </location>
</feature>
<organism evidence="2 3">
    <name type="scientific">Mobiluncus curtisii</name>
    <dbReference type="NCBI Taxonomy" id="2051"/>
    <lineage>
        <taxon>Bacteria</taxon>
        <taxon>Bacillati</taxon>
        <taxon>Actinomycetota</taxon>
        <taxon>Actinomycetes</taxon>
        <taxon>Actinomycetales</taxon>
        <taxon>Actinomycetaceae</taxon>
        <taxon>Mobiluncus</taxon>
    </lineage>
</organism>
<accession>A0A2X2Y6G5</accession>
<reference evidence="2 3" key="1">
    <citation type="submission" date="2018-06" db="EMBL/GenBank/DDBJ databases">
        <authorList>
            <consortium name="Pathogen Informatics"/>
            <person name="Doyle S."/>
        </authorList>
    </citation>
    <scope>NUCLEOTIDE SEQUENCE [LARGE SCALE GENOMIC DNA]</scope>
    <source>
        <strain evidence="2 3">NCTC11820</strain>
    </source>
</reference>
<sequence>MTINRFWNWRYPLAAGLAILAVFVAVTLFLPEKAAATVVVVKHEVCAGCEITAQDVRLSALAPSAVPQDHFQKADRVIGKTAAVSLTSGTVLQPALLVENAVEDLRTGEVAFAIEVSDPAVAGFSKTGQSVEIWCSGGNVDGQLLASNARVVGVKAVSENFLGTGNSASIAYLAAPEDEARRVIAAKTDHDLSFVVRR</sequence>
<gene>
    <name evidence="2" type="ORF">NCTC11820_00204</name>
</gene>
<dbReference type="GeneID" id="55564645"/>
<evidence type="ECO:0000259" key="1">
    <source>
        <dbReference type="SMART" id="SM00858"/>
    </source>
</evidence>
<protein>
    <submittedName>
        <fullName evidence="2">Flp pilus assembly protein CpaB</fullName>
    </submittedName>
</protein>
<dbReference type="Proteomes" id="UP000250245">
    <property type="component" value="Unassembled WGS sequence"/>
</dbReference>
<dbReference type="InterPro" id="IPR013974">
    <property type="entry name" value="SAF"/>
</dbReference>
<dbReference type="SMART" id="SM00858">
    <property type="entry name" value="SAF"/>
    <property type="match status" value="1"/>
</dbReference>
<dbReference type="Gene3D" id="3.90.1210.10">
    <property type="entry name" value="Antifreeze-like/N-acetylneuraminic acid synthase C-terminal domain"/>
    <property type="match status" value="1"/>
</dbReference>
<name>A0A2X2Y6G5_9ACTO</name>
<dbReference type="Pfam" id="PF08666">
    <property type="entry name" value="SAF"/>
    <property type="match status" value="1"/>
</dbReference>
<dbReference type="RefSeq" id="WP_004008024.1">
    <property type="nucleotide sequence ID" value="NZ_CAMYEK010000019.1"/>
</dbReference>